<dbReference type="Proteomes" id="UP000283895">
    <property type="component" value="Unassembled WGS sequence"/>
</dbReference>
<dbReference type="OrthoDB" id="5227168at2759"/>
<dbReference type="EMBL" id="LKEA01000008">
    <property type="protein sequence ID" value="ROW07265.1"/>
    <property type="molecule type" value="Genomic_DNA"/>
</dbReference>
<reference evidence="3 4" key="1">
    <citation type="submission" date="2015-09" db="EMBL/GenBank/DDBJ databases">
        <title>Host preference determinants of Valsa canker pathogens revealed by comparative genomics.</title>
        <authorList>
            <person name="Yin Z."/>
            <person name="Huang L."/>
        </authorList>
    </citation>
    <scope>NUCLEOTIDE SEQUENCE [LARGE SCALE GENOMIC DNA]</scope>
    <source>
        <strain evidence="3 4">03-1</strain>
    </source>
</reference>
<dbReference type="SUPFAM" id="SSF54791">
    <property type="entry name" value="Eukaryotic type KH-domain (KH-domain type I)"/>
    <property type="match status" value="1"/>
</dbReference>
<dbReference type="GO" id="GO:0003723">
    <property type="term" value="F:RNA binding"/>
    <property type="evidence" value="ECO:0007669"/>
    <property type="project" value="InterPro"/>
</dbReference>
<name>A0A423WUN1_9PEZI</name>
<evidence type="ECO:0000313" key="4">
    <source>
        <dbReference type="Proteomes" id="UP000283895"/>
    </source>
</evidence>
<evidence type="ECO:0000256" key="1">
    <source>
        <dbReference type="SAM" id="MobiDB-lite"/>
    </source>
</evidence>
<feature type="domain" description="K Homology" evidence="2">
    <location>
        <begin position="258"/>
        <end position="298"/>
    </location>
</feature>
<accession>A0A423WUN1</accession>
<dbReference type="AlphaFoldDB" id="A0A423WUN1"/>
<dbReference type="Pfam" id="PF00013">
    <property type="entry name" value="KH_1"/>
    <property type="match status" value="1"/>
</dbReference>
<organism evidence="3 4">
    <name type="scientific">Cytospora schulzeri</name>
    <dbReference type="NCBI Taxonomy" id="448051"/>
    <lineage>
        <taxon>Eukaryota</taxon>
        <taxon>Fungi</taxon>
        <taxon>Dikarya</taxon>
        <taxon>Ascomycota</taxon>
        <taxon>Pezizomycotina</taxon>
        <taxon>Sordariomycetes</taxon>
        <taxon>Sordariomycetidae</taxon>
        <taxon>Diaporthales</taxon>
        <taxon>Cytosporaceae</taxon>
        <taxon>Cytospora</taxon>
    </lineage>
</organism>
<dbReference type="InterPro" id="IPR004088">
    <property type="entry name" value="KH_dom_type_1"/>
</dbReference>
<dbReference type="InterPro" id="IPR036612">
    <property type="entry name" value="KH_dom_type_1_sf"/>
</dbReference>
<feature type="region of interest" description="Disordered" evidence="1">
    <location>
        <begin position="335"/>
        <end position="364"/>
    </location>
</feature>
<comment type="caution">
    <text evidence="3">The sequence shown here is derived from an EMBL/GenBank/DDBJ whole genome shotgun (WGS) entry which is preliminary data.</text>
</comment>
<keyword evidence="4" id="KW-1185">Reference proteome</keyword>
<gene>
    <name evidence="3" type="ORF">VMCG_03767</name>
</gene>
<protein>
    <recommendedName>
        <fullName evidence="2">K Homology domain-containing protein</fullName>
    </recommendedName>
</protein>
<feature type="region of interest" description="Disordered" evidence="1">
    <location>
        <begin position="410"/>
        <end position="429"/>
    </location>
</feature>
<proteinExistence type="predicted"/>
<sequence>MSAEVSAEVSAEMSVEMSAKMSEVSGVLFHPKCSPRACHERQVPTDTLKFSNGDPFDSTRLRQQKSQCVRSTVTAKLLGSVPHTTHYWHSGDMAWWFSAAKQVFHDAQSLLDKNDPDAIPFTYDSVPNMLRHPDRAKMNWLSCFVQLCLRKEGSILHPAQAMVRTPCDDSGLADTLRFDVFLLECWSRMGFSSQKDRTTIQTINTRQVEFDMRWKKLVAAHEKNEQQLRRSEPPAPGNVTGCLSVPEPRAYTHIRGKLDQIKKQTGCVVNVPLDGDEPVQITGNEKEDIEKTKRLILDILRGSLMNIDEVPGFNSTRTQYLTANRALCRPAVAEADNMEDGNPGDGGEMANGDGEAGGEEETRLARAAAQNQLNSAQFHLQVMAYSALVNDDEQGRKVLQAFGELFSWDRRPARVNSGEGGNASASSSS</sequence>
<dbReference type="Gene3D" id="3.30.1370.10">
    <property type="entry name" value="K Homology domain, type 1"/>
    <property type="match status" value="1"/>
</dbReference>
<evidence type="ECO:0000259" key="2">
    <source>
        <dbReference type="Pfam" id="PF00013"/>
    </source>
</evidence>
<evidence type="ECO:0000313" key="3">
    <source>
        <dbReference type="EMBL" id="ROW07265.1"/>
    </source>
</evidence>